<dbReference type="RefSeq" id="WP_245995092.1">
    <property type="nucleotide sequence ID" value="NZ_RJVI01000001.1"/>
</dbReference>
<evidence type="ECO:0000256" key="2">
    <source>
        <dbReference type="PIRNR" id="PIRNR006221"/>
    </source>
</evidence>
<dbReference type="InterPro" id="IPR016477">
    <property type="entry name" value="Fructo-/Ketosamine-3-kinase"/>
</dbReference>
<dbReference type="SUPFAM" id="SSF56112">
    <property type="entry name" value="Protein kinase-like (PK-like)"/>
    <property type="match status" value="1"/>
</dbReference>
<dbReference type="AlphaFoldDB" id="A0A3N1Y6C2"/>
<dbReference type="Gene3D" id="3.30.200.20">
    <property type="entry name" value="Phosphorylase Kinase, domain 1"/>
    <property type="match status" value="1"/>
</dbReference>
<sequence length="297" mass="32191">MSGGFWGGVEAAIAAAAGRPFRIGRRREVGGGCIHRAAVVEGEGGRWFVKRNRAAALPQFEAEADGLAALAAAGALRVPRPLTWGEACGEAYLVMEYLPLGRAGPQAEEALGRGLAALHRCAGEAFGWHRDNFIGATPQPNPRERRWAVFFREQRIAHQLRLARERGAPGGLLRRGEALLAAIPALLAGHDPVPSLIHGDLWGGNWAADEDGRPVIFDPAVYHGDREADLAMTELFGGFGPRFHAAYREAWPLDAGYGVRRTLYNLYHVLNHFNLFGGGYAAQAEAMMERLLAEVRG</sequence>
<keyword evidence="2" id="KW-0808">Transferase</keyword>
<evidence type="ECO:0000313" key="4">
    <source>
        <dbReference type="Proteomes" id="UP000276634"/>
    </source>
</evidence>
<dbReference type="Proteomes" id="UP000276634">
    <property type="component" value="Unassembled WGS sequence"/>
</dbReference>
<proteinExistence type="inferred from homology"/>
<keyword evidence="4" id="KW-1185">Reference proteome</keyword>
<evidence type="ECO:0000313" key="3">
    <source>
        <dbReference type="EMBL" id="ROR34300.1"/>
    </source>
</evidence>
<accession>A0A3N1Y6C2</accession>
<comment type="similarity">
    <text evidence="1 2">Belongs to the fructosamine kinase family.</text>
</comment>
<name>A0A3N1Y6C2_9GAMM</name>
<protein>
    <submittedName>
        <fullName evidence="3">Fructosamine-3-kinase</fullName>
    </submittedName>
</protein>
<dbReference type="PANTHER" id="PTHR12149">
    <property type="entry name" value="FRUCTOSAMINE 3 KINASE-RELATED PROTEIN"/>
    <property type="match status" value="1"/>
</dbReference>
<reference evidence="3 4" key="1">
    <citation type="submission" date="2018-11" db="EMBL/GenBank/DDBJ databases">
        <title>Genomic Encyclopedia of Type Strains, Phase IV (KMG-IV): sequencing the most valuable type-strain genomes for metagenomic binning, comparative biology and taxonomic classification.</title>
        <authorList>
            <person name="Goeker M."/>
        </authorList>
    </citation>
    <scope>NUCLEOTIDE SEQUENCE [LARGE SCALE GENOMIC DNA]</scope>
    <source>
        <strain evidence="3 4">DSM 100275</strain>
    </source>
</reference>
<dbReference type="Pfam" id="PF03881">
    <property type="entry name" value="Fructosamin_kin"/>
    <property type="match status" value="1"/>
</dbReference>
<dbReference type="EMBL" id="RJVI01000001">
    <property type="protein sequence ID" value="ROR34300.1"/>
    <property type="molecule type" value="Genomic_DNA"/>
</dbReference>
<dbReference type="GO" id="GO:0016301">
    <property type="term" value="F:kinase activity"/>
    <property type="evidence" value="ECO:0007669"/>
    <property type="project" value="UniProtKB-UniRule"/>
</dbReference>
<evidence type="ECO:0000256" key="1">
    <source>
        <dbReference type="ARBA" id="ARBA00009460"/>
    </source>
</evidence>
<comment type="caution">
    <text evidence="3">The sequence shown here is derived from an EMBL/GenBank/DDBJ whole genome shotgun (WGS) entry which is preliminary data.</text>
</comment>
<keyword evidence="2 3" id="KW-0418">Kinase</keyword>
<dbReference type="PIRSF" id="PIRSF006221">
    <property type="entry name" value="Ketosamine-3-kinase"/>
    <property type="match status" value="1"/>
</dbReference>
<organism evidence="3 4">
    <name type="scientific">Inmirania thermothiophila</name>
    <dbReference type="NCBI Taxonomy" id="1750597"/>
    <lineage>
        <taxon>Bacteria</taxon>
        <taxon>Pseudomonadati</taxon>
        <taxon>Pseudomonadota</taxon>
        <taxon>Gammaproteobacteria</taxon>
        <taxon>Chromatiales</taxon>
        <taxon>Ectothiorhodospiraceae</taxon>
        <taxon>Inmirania</taxon>
    </lineage>
</organism>
<dbReference type="InterPro" id="IPR011009">
    <property type="entry name" value="Kinase-like_dom_sf"/>
</dbReference>
<gene>
    <name evidence="3" type="ORF">EDC57_0196</name>
</gene>
<dbReference type="PANTHER" id="PTHR12149:SF8">
    <property type="entry name" value="PROTEIN-RIBULOSAMINE 3-KINASE"/>
    <property type="match status" value="1"/>
</dbReference>
<dbReference type="Gene3D" id="3.90.1200.10">
    <property type="match status" value="1"/>
</dbReference>